<organism evidence="2 3">
    <name type="scientific">Arcobacter nitrofigilis (strain ATCC 33309 / DSM 7299 / CCUG 15893 / LMG 7604 / NCTC 12251 / CI)</name>
    <name type="common">Campylobacter nitrofigilis</name>
    <dbReference type="NCBI Taxonomy" id="572480"/>
    <lineage>
        <taxon>Bacteria</taxon>
        <taxon>Pseudomonadati</taxon>
        <taxon>Campylobacterota</taxon>
        <taxon>Epsilonproteobacteria</taxon>
        <taxon>Campylobacterales</taxon>
        <taxon>Arcobacteraceae</taxon>
        <taxon>Arcobacter</taxon>
    </lineage>
</organism>
<feature type="domain" description="ImpA N-terminal" evidence="1">
    <location>
        <begin position="6"/>
        <end position="117"/>
    </location>
</feature>
<keyword evidence="3" id="KW-1185">Reference proteome</keyword>
<dbReference type="AlphaFoldDB" id="D5V1G1"/>
<reference evidence="2 3" key="1">
    <citation type="journal article" date="2010" name="Stand. Genomic Sci.">
        <title>Complete genome sequence of Arcobacter nitrofigilis type strain (CI).</title>
        <authorList>
            <person name="Pati A."/>
            <person name="Gronow S."/>
            <person name="Lapidus A."/>
            <person name="Copeland A."/>
            <person name="Glavina Del Rio T."/>
            <person name="Nolan M."/>
            <person name="Lucas S."/>
            <person name="Tice H."/>
            <person name="Cheng J.F."/>
            <person name="Han C."/>
            <person name="Chertkov O."/>
            <person name="Bruce D."/>
            <person name="Tapia R."/>
            <person name="Goodwin L."/>
            <person name="Pitluck S."/>
            <person name="Liolios K."/>
            <person name="Ivanova N."/>
            <person name="Mavromatis K."/>
            <person name="Chen A."/>
            <person name="Palaniappan K."/>
            <person name="Land M."/>
            <person name="Hauser L."/>
            <person name="Chang Y.J."/>
            <person name="Jeffries C.D."/>
            <person name="Detter J.C."/>
            <person name="Rohde M."/>
            <person name="Goker M."/>
            <person name="Bristow J."/>
            <person name="Eisen J.A."/>
            <person name="Markowitz V."/>
            <person name="Hugenholtz P."/>
            <person name="Klenk H.P."/>
            <person name="Kyrpides N.C."/>
        </authorList>
    </citation>
    <scope>NUCLEOTIDE SEQUENCE [LARGE SCALE GENOMIC DNA]</scope>
    <source>
        <strain evidence="3">ATCC 33309 / DSM 7299 / CCUG 15893 / LMG 7604 / NCTC 12251 / CI</strain>
    </source>
</reference>
<protein>
    <submittedName>
        <fullName evidence="2">ImpA domain protein</fullName>
    </submittedName>
</protein>
<dbReference type="PANTHER" id="PTHR37024:SF5">
    <property type="entry name" value="IMPA N-TERMINAL DOMAIN-CONTAINING PROTEIN"/>
    <property type="match status" value="1"/>
</dbReference>
<dbReference type="RefSeq" id="WP_013135540.1">
    <property type="nucleotide sequence ID" value="NC_014166.1"/>
</dbReference>
<dbReference type="EMBL" id="CP001999">
    <property type="protein sequence ID" value="ADG93395.1"/>
    <property type="molecule type" value="Genomic_DNA"/>
</dbReference>
<evidence type="ECO:0000259" key="1">
    <source>
        <dbReference type="Pfam" id="PF06812"/>
    </source>
</evidence>
<dbReference type="HOGENOM" id="CLU_562191_0_0_7"/>
<accession>D5V1G1</accession>
<dbReference type="Proteomes" id="UP000000939">
    <property type="component" value="Chromosome"/>
</dbReference>
<evidence type="ECO:0000313" key="2">
    <source>
        <dbReference type="EMBL" id="ADG93395.1"/>
    </source>
</evidence>
<name>D5V1G1_ARCNC</name>
<dbReference type="InterPro" id="IPR010657">
    <property type="entry name" value="ImpA_N"/>
</dbReference>
<dbReference type="NCBIfam" id="TIGR03362">
    <property type="entry name" value="VI_chp_7"/>
    <property type="match status" value="1"/>
</dbReference>
<dbReference type="STRING" id="572480.Arnit_1741"/>
<sequence length="492" mass="58453">MNHLVLNQINSSLICGQDCKYDDSFLLIEQEIDKTYSVNQEEETNWEYVVENCEKILLEKSKDIKVSSWYLYGLIKQNSFNNFENSLRIYIKLLETFSTQMHPKSLKAKRNIFLWLEELLTNDLLNNIAKINKEDFLQYYTYFIRLDTVIKMILENDSESFFKKIIKYFEENKIKKLTQTTSNNKISSTNEQEIKEITNKDEALKVMRNFKKYALMLTKYYRSNNISDLKALRITRLLSFLEIEGLPPSENNITHLNPPSILEINEIEDNYKNKNYEEAFLLVEEILEVCPFWLDGHYYAFNILEKTNNNIESFEAKKTFLNFIEINENIEKLYFNDETPFASNKVKNWLKENLINKLEEPKNLLVQSTKDKDDLDKAYKLAEENKIKDAMKLLEGNYNYASSFEDKFNWRLNHAKLSLQYNKNDIALVLLEDLEKEIDRFYLYEWNPKLAANVYTLILSSFNNTDIDTEKINTIYNKLCKIDINSAYELKI</sequence>
<gene>
    <name evidence="2" type="ordered locus">Arnit_1741</name>
</gene>
<dbReference type="Pfam" id="PF16989">
    <property type="entry name" value="T6SS_VasJ"/>
    <property type="match status" value="1"/>
</dbReference>
<dbReference type="InterPro" id="IPR017739">
    <property type="entry name" value="T6SS-assoc_VCA0119"/>
</dbReference>
<dbReference type="PANTHER" id="PTHR37024">
    <property type="entry name" value="TYPE VI SECRETION SYSTEM DUF2094 AND IMPA-RELATED DOMAIN PROTEIN"/>
    <property type="match status" value="1"/>
</dbReference>
<dbReference type="Pfam" id="PF06812">
    <property type="entry name" value="ImpA_N"/>
    <property type="match status" value="1"/>
</dbReference>
<dbReference type="KEGG" id="ant:Arnit_1741"/>
<evidence type="ECO:0000313" key="3">
    <source>
        <dbReference type="Proteomes" id="UP000000939"/>
    </source>
</evidence>
<proteinExistence type="predicted"/>
<dbReference type="eggNOG" id="COG3515">
    <property type="taxonomic scope" value="Bacteria"/>
</dbReference>